<feature type="compositionally biased region" description="Low complexity" evidence="1">
    <location>
        <begin position="55"/>
        <end position="68"/>
    </location>
</feature>
<organism evidence="2 3">
    <name type="scientific">Galendromus occidentalis</name>
    <name type="common">western predatory mite</name>
    <dbReference type="NCBI Taxonomy" id="34638"/>
    <lineage>
        <taxon>Eukaryota</taxon>
        <taxon>Metazoa</taxon>
        <taxon>Ecdysozoa</taxon>
        <taxon>Arthropoda</taxon>
        <taxon>Chelicerata</taxon>
        <taxon>Arachnida</taxon>
        <taxon>Acari</taxon>
        <taxon>Parasitiformes</taxon>
        <taxon>Mesostigmata</taxon>
        <taxon>Gamasina</taxon>
        <taxon>Phytoseioidea</taxon>
        <taxon>Phytoseiidae</taxon>
        <taxon>Typhlodrominae</taxon>
        <taxon>Galendromus</taxon>
    </lineage>
</organism>
<accession>A0AAJ6QM35</accession>
<dbReference type="Proteomes" id="UP000694867">
    <property type="component" value="Unplaced"/>
</dbReference>
<reference evidence="3" key="1">
    <citation type="submission" date="2025-08" db="UniProtKB">
        <authorList>
            <consortium name="RefSeq"/>
        </authorList>
    </citation>
    <scope>IDENTIFICATION</scope>
</reference>
<dbReference type="KEGG" id="goe:100906093"/>
<protein>
    <submittedName>
        <fullName evidence="3">Uncharacterized protein LOC100906093</fullName>
    </submittedName>
</protein>
<sequence length="108" mass="12036">MSPRYSALVMFRRFFCDKGPRKFKNFSELNQGTSERAAVPKVAKVQSVQTPPERAASPASATPSTNSNRAAGDAYLVPEFSQHNEYSFYDLNTDMSASRIGQPRADRK</sequence>
<evidence type="ECO:0000313" key="3">
    <source>
        <dbReference type="RefSeq" id="XP_003737254.1"/>
    </source>
</evidence>
<dbReference type="AlphaFoldDB" id="A0AAJ6QM35"/>
<evidence type="ECO:0000313" key="2">
    <source>
        <dbReference type="Proteomes" id="UP000694867"/>
    </source>
</evidence>
<dbReference type="GeneID" id="100906093"/>
<dbReference type="RefSeq" id="XP_003737254.1">
    <property type="nucleotide sequence ID" value="XM_003737206.1"/>
</dbReference>
<keyword evidence="2" id="KW-1185">Reference proteome</keyword>
<proteinExistence type="predicted"/>
<name>A0AAJ6QM35_9ACAR</name>
<feature type="region of interest" description="Disordered" evidence="1">
    <location>
        <begin position="36"/>
        <end position="74"/>
    </location>
</feature>
<gene>
    <name evidence="3" type="primary">LOC100906093</name>
</gene>
<evidence type="ECO:0000256" key="1">
    <source>
        <dbReference type="SAM" id="MobiDB-lite"/>
    </source>
</evidence>